<proteinExistence type="predicted"/>
<name>A0ABU6RC44_9FABA</name>
<sequence>MVGIVPQSECFHGWEDLLRRRRNYSSKKNPRTLPSASPRKKHFLSLILIVYSLSRLRSIGSLFRTSVLNIGAVCGD</sequence>
<dbReference type="EMBL" id="JASCZI010030345">
    <property type="protein sequence ID" value="MED6121597.1"/>
    <property type="molecule type" value="Genomic_DNA"/>
</dbReference>
<evidence type="ECO:0000313" key="1">
    <source>
        <dbReference type="EMBL" id="MED6121597.1"/>
    </source>
</evidence>
<accession>A0ABU6RC44</accession>
<reference evidence="1 2" key="1">
    <citation type="journal article" date="2023" name="Plants (Basel)">
        <title>Bridging the Gap: Combining Genomics and Transcriptomics Approaches to Understand Stylosanthes scabra, an Orphan Legume from the Brazilian Caatinga.</title>
        <authorList>
            <person name="Ferreira-Neto J.R.C."/>
            <person name="da Silva M.D."/>
            <person name="Binneck E."/>
            <person name="de Melo N.F."/>
            <person name="da Silva R.H."/>
            <person name="de Melo A.L.T.M."/>
            <person name="Pandolfi V."/>
            <person name="Bustamante F.O."/>
            <person name="Brasileiro-Vidal A.C."/>
            <person name="Benko-Iseppon A.M."/>
        </authorList>
    </citation>
    <scope>NUCLEOTIDE SEQUENCE [LARGE SCALE GENOMIC DNA]</scope>
    <source>
        <tissue evidence="1">Leaves</tissue>
    </source>
</reference>
<keyword evidence="2" id="KW-1185">Reference proteome</keyword>
<dbReference type="Proteomes" id="UP001341840">
    <property type="component" value="Unassembled WGS sequence"/>
</dbReference>
<protein>
    <submittedName>
        <fullName evidence="1">Uncharacterized protein</fullName>
    </submittedName>
</protein>
<evidence type="ECO:0000313" key="2">
    <source>
        <dbReference type="Proteomes" id="UP001341840"/>
    </source>
</evidence>
<comment type="caution">
    <text evidence="1">The sequence shown here is derived from an EMBL/GenBank/DDBJ whole genome shotgun (WGS) entry which is preliminary data.</text>
</comment>
<organism evidence="1 2">
    <name type="scientific">Stylosanthes scabra</name>
    <dbReference type="NCBI Taxonomy" id="79078"/>
    <lineage>
        <taxon>Eukaryota</taxon>
        <taxon>Viridiplantae</taxon>
        <taxon>Streptophyta</taxon>
        <taxon>Embryophyta</taxon>
        <taxon>Tracheophyta</taxon>
        <taxon>Spermatophyta</taxon>
        <taxon>Magnoliopsida</taxon>
        <taxon>eudicotyledons</taxon>
        <taxon>Gunneridae</taxon>
        <taxon>Pentapetalae</taxon>
        <taxon>rosids</taxon>
        <taxon>fabids</taxon>
        <taxon>Fabales</taxon>
        <taxon>Fabaceae</taxon>
        <taxon>Papilionoideae</taxon>
        <taxon>50 kb inversion clade</taxon>
        <taxon>dalbergioids sensu lato</taxon>
        <taxon>Dalbergieae</taxon>
        <taxon>Pterocarpus clade</taxon>
        <taxon>Stylosanthes</taxon>
    </lineage>
</organism>
<gene>
    <name evidence="1" type="ORF">PIB30_031702</name>
</gene>